<keyword evidence="3" id="KW-1185">Reference proteome</keyword>
<proteinExistence type="predicted"/>
<keyword evidence="1" id="KW-0812">Transmembrane</keyword>
<sequence>MFHLNSRRSKTIGALLAWLVIGSLCSLAIFMLSQHMTLDTNILPGSSVIGIFCSFIALVEVVMVLRVLLLTRRSWWHFLALLLPLALIVSSFTMATSSVQEYILLQASAAAYSNLREIYGQAIAMCWLQIWSAVTVYILLWFAEKKVLPQVPQRPAWVIQRTRRDLMR</sequence>
<dbReference type="RefSeq" id="WP_129890326.1">
    <property type="nucleotide sequence ID" value="NZ_CP035758.1"/>
</dbReference>
<evidence type="ECO:0000313" key="3">
    <source>
        <dbReference type="Proteomes" id="UP000290365"/>
    </source>
</evidence>
<keyword evidence="1" id="KW-1133">Transmembrane helix</keyword>
<feature type="transmembrane region" description="Helical" evidence="1">
    <location>
        <begin position="118"/>
        <end position="143"/>
    </location>
</feature>
<gene>
    <name evidence="2" type="ORF">EPA93_26120</name>
</gene>
<dbReference type="Proteomes" id="UP000290365">
    <property type="component" value="Chromosome"/>
</dbReference>
<feature type="transmembrane region" description="Helical" evidence="1">
    <location>
        <begin position="76"/>
        <end position="98"/>
    </location>
</feature>
<dbReference type="EMBL" id="CP035758">
    <property type="protein sequence ID" value="QBD79273.1"/>
    <property type="molecule type" value="Genomic_DNA"/>
</dbReference>
<name>A0A4P6JV84_KTERU</name>
<keyword evidence="1" id="KW-0472">Membrane</keyword>
<evidence type="ECO:0000256" key="1">
    <source>
        <dbReference type="SAM" id="Phobius"/>
    </source>
</evidence>
<protein>
    <submittedName>
        <fullName evidence="2">Uncharacterized protein</fullName>
    </submittedName>
</protein>
<accession>A0A4P6JV84</accession>
<dbReference type="KEGG" id="kbs:EPA93_26120"/>
<dbReference type="AlphaFoldDB" id="A0A4P6JV84"/>
<feature type="transmembrane region" description="Helical" evidence="1">
    <location>
        <begin position="45"/>
        <end position="69"/>
    </location>
</feature>
<organism evidence="2 3">
    <name type="scientific">Ktedonosporobacter rubrisoli</name>
    <dbReference type="NCBI Taxonomy" id="2509675"/>
    <lineage>
        <taxon>Bacteria</taxon>
        <taxon>Bacillati</taxon>
        <taxon>Chloroflexota</taxon>
        <taxon>Ktedonobacteria</taxon>
        <taxon>Ktedonobacterales</taxon>
        <taxon>Ktedonosporobacteraceae</taxon>
        <taxon>Ktedonosporobacter</taxon>
    </lineage>
</organism>
<feature type="transmembrane region" description="Helical" evidence="1">
    <location>
        <begin position="12"/>
        <end position="33"/>
    </location>
</feature>
<reference evidence="2 3" key="1">
    <citation type="submission" date="2019-01" db="EMBL/GenBank/DDBJ databases">
        <title>Ktedonosporobacter rubrisoli SCAWS-G2.</title>
        <authorList>
            <person name="Huang Y."/>
            <person name="Yan B."/>
        </authorList>
    </citation>
    <scope>NUCLEOTIDE SEQUENCE [LARGE SCALE GENOMIC DNA]</scope>
    <source>
        <strain evidence="2 3">SCAWS-G2</strain>
    </source>
</reference>
<evidence type="ECO:0000313" key="2">
    <source>
        <dbReference type="EMBL" id="QBD79273.1"/>
    </source>
</evidence>